<feature type="transmembrane region" description="Helical" evidence="2">
    <location>
        <begin position="635"/>
        <end position="655"/>
    </location>
</feature>
<evidence type="ECO:0000256" key="1">
    <source>
        <dbReference type="SAM" id="MobiDB-lite"/>
    </source>
</evidence>
<feature type="transmembrane region" description="Helical" evidence="2">
    <location>
        <begin position="205"/>
        <end position="228"/>
    </location>
</feature>
<organism evidence="4">
    <name type="scientific">Skeletonema marinoi</name>
    <dbReference type="NCBI Taxonomy" id="267567"/>
    <lineage>
        <taxon>Eukaryota</taxon>
        <taxon>Sar</taxon>
        <taxon>Stramenopiles</taxon>
        <taxon>Ochrophyta</taxon>
        <taxon>Bacillariophyta</taxon>
        <taxon>Coscinodiscophyceae</taxon>
        <taxon>Thalassiosirophycidae</taxon>
        <taxon>Thalassiosirales</taxon>
        <taxon>Skeletonemataceae</taxon>
        <taxon>Skeletonema</taxon>
        <taxon>Skeletonema marinoi-dohrnii complex</taxon>
    </lineage>
</organism>
<dbReference type="Pfam" id="PF01764">
    <property type="entry name" value="Lipase_3"/>
    <property type="match status" value="1"/>
</dbReference>
<name>A0A7S2MAA4_9STRA</name>
<dbReference type="GO" id="GO:0006629">
    <property type="term" value="P:lipid metabolic process"/>
    <property type="evidence" value="ECO:0007669"/>
    <property type="project" value="InterPro"/>
</dbReference>
<feature type="transmembrane region" description="Helical" evidence="2">
    <location>
        <begin position="559"/>
        <end position="578"/>
    </location>
</feature>
<dbReference type="Gene3D" id="3.40.50.1820">
    <property type="entry name" value="alpha/beta hydrolase"/>
    <property type="match status" value="1"/>
</dbReference>
<dbReference type="InterPro" id="IPR029058">
    <property type="entry name" value="AB_hydrolase_fold"/>
</dbReference>
<accession>A0A7S2MAA4</accession>
<dbReference type="SUPFAM" id="SSF53474">
    <property type="entry name" value="alpha/beta-Hydrolases"/>
    <property type="match status" value="1"/>
</dbReference>
<evidence type="ECO:0000259" key="3">
    <source>
        <dbReference type="Pfam" id="PF01764"/>
    </source>
</evidence>
<feature type="transmembrane region" description="Helical" evidence="2">
    <location>
        <begin position="532"/>
        <end position="553"/>
    </location>
</feature>
<feature type="domain" description="Fungal lipase-type" evidence="3">
    <location>
        <begin position="777"/>
        <end position="923"/>
    </location>
</feature>
<feature type="compositionally biased region" description="Basic and acidic residues" evidence="1">
    <location>
        <begin position="13"/>
        <end position="30"/>
    </location>
</feature>
<dbReference type="EMBL" id="HBGZ01030258">
    <property type="protein sequence ID" value="CAD9627947.1"/>
    <property type="molecule type" value="Transcribed_RNA"/>
</dbReference>
<keyword evidence="2" id="KW-0472">Membrane</keyword>
<proteinExistence type="predicted"/>
<evidence type="ECO:0000313" key="4">
    <source>
        <dbReference type="EMBL" id="CAD9627947.1"/>
    </source>
</evidence>
<sequence length="995" mass="110653">MPAMDNPAANSSDRTDFRESMHRKHEDRNKSTLVGFTDDDPPSSSRRSNHHPRVLDHYSLPTPSSTVRFRSAHVHVYDSQGSQLILEERLTTRNTAQGKASSLSLHENGEQTNTTANVTVKRVINSSPELLFLRGIYSAIAFFKGAFLFIFAVGLLLFLISDLANQAKVIIFNGTGDNKDLAFPLIGTILSIPVFLHGLTQLMTLITSFVTDVFAGSPLFNSFGCGVVLTNWIKFTFFIGIPALTFVGLLLSGSQDFHSITLITTFVSVTFLFFCFSVRVVCLRVSSCLYLVKELYEREDMTTTERLKYTILTAEESTLSGKVHKNYVYDSNVYDLKRLDSNSMIGGGNDKALYLYSSHGQRYIKFTQLMPRGLFTTLDLPMRCWTQAEIDFNIPFYTKTSWSLESVFCRIKNESHIALVSGPSALTTQQSFSSMVCYFFGVVFYILLVTGLMVFAQVSATVIAAVVCLFVAYWLWQGRKEYRMIKHANTILRRLQSDGNDNADGSDDNEDDYDSALFQKWETFMVTKPTPAFAWFSFIVKNIIIAMIPLSYFCYSRNLVGAMTYLVLFLLCFEKHYFDIGPIVEALGSFGTLGMEPGTSLAHSGLLGAATRNEWQQKSRLYHITRMNNNASRRIWSKLLNFFAVLFGVVAMAAISSGPGQEEGVAPDVTFPSNSTFFYDVPQEEVSPMCNVNFGNNNGSNATSSLTSPVKYLADYNFLTIISYFKIDSIQPLLDTWFGEGEAFLDEDVIPTFREAHPDLPSAASFQLVHFSDNSAVVCIRGSKSYFDFLVDARLWYAASLFQLVQSAMPFGFSFDALVDFCVSRLSDIEASSMKQVSYYVETTAFVDYLLKSGIYTSVTITGHSLGGGLALITGAQTQTLAIAISAPSAVMGRSAVTPEISLEDIKQRSYSVIPQRDIISHLGGEHMNSAGIKCRAGANDFFACHYAYRSLCELMYTCGNVKRPVYCECVSMGYPEPTSIDGSGTSLEFSCEVI</sequence>
<gene>
    <name evidence="4" type="ORF">SMAR0320_LOCUS21558</name>
</gene>
<protein>
    <recommendedName>
        <fullName evidence="3">Fungal lipase-type domain-containing protein</fullName>
    </recommendedName>
</protein>
<keyword evidence="2" id="KW-0812">Transmembrane</keyword>
<dbReference type="AlphaFoldDB" id="A0A7S2MAA4"/>
<feature type="transmembrane region" description="Helical" evidence="2">
    <location>
        <begin position="260"/>
        <end position="282"/>
    </location>
</feature>
<dbReference type="InterPro" id="IPR002921">
    <property type="entry name" value="Fungal_lipase-type"/>
</dbReference>
<feature type="transmembrane region" description="Helical" evidence="2">
    <location>
        <begin position="181"/>
        <end position="199"/>
    </location>
</feature>
<feature type="region of interest" description="Disordered" evidence="1">
    <location>
        <begin position="1"/>
        <end position="59"/>
    </location>
</feature>
<reference evidence="4" key="1">
    <citation type="submission" date="2021-01" db="EMBL/GenBank/DDBJ databases">
        <authorList>
            <person name="Corre E."/>
            <person name="Pelletier E."/>
            <person name="Niang G."/>
            <person name="Scheremetjew M."/>
            <person name="Finn R."/>
            <person name="Kale V."/>
            <person name="Holt S."/>
            <person name="Cochrane G."/>
            <person name="Meng A."/>
            <person name="Brown T."/>
            <person name="Cohen L."/>
        </authorList>
    </citation>
    <scope>NUCLEOTIDE SEQUENCE</scope>
    <source>
        <strain evidence="4">SM1012Den-03</strain>
    </source>
</reference>
<keyword evidence="2" id="KW-1133">Transmembrane helix</keyword>
<feature type="transmembrane region" description="Helical" evidence="2">
    <location>
        <begin position="454"/>
        <end position="476"/>
    </location>
</feature>
<feature type="transmembrane region" description="Helical" evidence="2">
    <location>
        <begin position="136"/>
        <end position="160"/>
    </location>
</feature>
<feature type="transmembrane region" description="Helical" evidence="2">
    <location>
        <begin position="235"/>
        <end position="254"/>
    </location>
</feature>
<feature type="transmembrane region" description="Helical" evidence="2">
    <location>
        <begin position="431"/>
        <end position="448"/>
    </location>
</feature>
<evidence type="ECO:0000256" key="2">
    <source>
        <dbReference type="SAM" id="Phobius"/>
    </source>
</evidence>